<organism evidence="2 3">
    <name type="scientific">Phlebiopsis gigantea (strain 11061_1 CR5-6)</name>
    <name type="common">White-rot fungus</name>
    <name type="synonym">Peniophora gigantea</name>
    <dbReference type="NCBI Taxonomy" id="745531"/>
    <lineage>
        <taxon>Eukaryota</taxon>
        <taxon>Fungi</taxon>
        <taxon>Dikarya</taxon>
        <taxon>Basidiomycota</taxon>
        <taxon>Agaricomycotina</taxon>
        <taxon>Agaricomycetes</taxon>
        <taxon>Polyporales</taxon>
        <taxon>Phanerochaetaceae</taxon>
        <taxon>Phlebiopsis</taxon>
    </lineage>
</organism>
<protein>
    <recommendedName>
        <fullName evidence="4">Arrestin-like N-terminal domain-containing protein</fullName>
    </recommendedName>
</protein>
<name>A0A0C3RXN1_PHLG1</name>
<gene>
    <name evidence="2" type="ORF">PHLGIDRAFT_128118</name>
</gene>
<feature type="region of interest" description="Disordered" evidence="1">
    <location>
        <begin position="73"/>
        <end position="94"/>
    </location>
</feature>
<reference evidence="2 3" key="1">
    <citation type="journal article" date="2014" name="PLoS Genet.">
        <title>Analysis of the Phlebiopsis gigantea genome, transcriptome and secretome provides insight into its pioneer colonization strategies of wood.</title>
        <authorList>
            <person name="Hori C."/>
            <person name="Ishida T."/>
            <person name="Igarashi K."/>
            <person name="Samejima M."/>
            <person name="Suzuki H."/>
            <person name="Master E."/>
            <person name="Ferreira P."/>
            <person name="Ruiz-Duenas F.J."/>
            <person name="Held B."/>
            <person name="Canessa P."/>
            <person name="Larrondo L.F."/>
            <person name="Schmoll M."/>
            <person name="Druzhinina I.S."/>
            <person name="Kubicek C.P."/>
            <person name="Gaskell J.A."/>
            <person name="Kersten P."/>
            <person name="St John F."/>
            <person name="Glasner J."/>
            <person name="Sabat G."/>
            <person name="Splinter BonDurant S."/>
            <person name="Syed K."/>
            <person name="Yadav J."/>
            <person name="Mgbeahuruike A.C."/>
            <person name="Kovalchuk A."/>
            <person name="Asiegbu F.O."/>
            <person name="Lackner G."/>
            <person name="Hoffmeister D."/>
            <person name="Rencoret J."/>
            <person name="Gutierrez A."/>
            <person name="Sun H."/>
            <person name="Lindquist E."/>
            <person name="Barry K."/>
            <person name="Riley R."/>
            <person name="Grigoriev I.V."/>
            <person name="Henrissat B."/>
            <person name="Kues U."/>
            <person name="Berka R.M."/>
            <person name="Martinez A.T."/>
            <person name="Covert S.F."/>
            <person name="Blanchette R.A."/>
            <person name="Cullen D."/>
        </authorList>
    </citation>
    <scope>NUCLEOTIDE SEQUENCE [LARGE SCALE GENOMIC DNA]</scope>
    <source>
        <strain evidence="2 3">11061_1 CR5-6</strain>
    </source>
</reference>
<evidence type="ECO:0000256" key="1">
    <source>
        <dbReference type="SAM" id="MobiDB-lite"/>
    </source>
</evidence>
<evidence type="ECO:0008006" key="4">
    <source>
        <dbReference type="Google" id="ProtNLM"/>
    </source>
</evidence>
<dbReference type="AlphaFoldDB" id="A0A0C3RXN1"/>
<accession>A0A0C3RXN1</accession>
<evidence type="ECO:0000313" key="3">
    <source>
        <dbReference type="Proteomes" id="UP000053257"/>
    </source>
</evidence>
<dbReference type="HOGENOM" id="CLU_047582_0_0_1"/>
<sequence>MTSTRHPFAYTQYMRYSQSTDAFATWLRATPEPAIPPVPPRPLPPKAPAPLARSFSQPPVMYRERRESTRARLLPPSPPVVDFDTPTVSSRSEPGHYVKHSSWVTLLLSGQEEGVSEPVYCNGATIEGILAVPRPAGLLRLEVKVEGQIRLKELAGSGAFESEIINDTVFAWDAECNATFPAKVTFRYTLPTRYTHAPTDEEFRLPPSYQAHLSGVPGFRVGISYAVVVHITLNRSKMNWWRKGTRLRVPFVYRELSRPSLAGPFSARPMKTLTSPRTVFKYLVESRRGSHENIELELYIPNSQVCSMRDPIPYVVTIFAREEILSKYTTFRSSLESFHPMDSPSPDVPNSEQPQFFGCLMSHSSPVRLQVLRKTHVDVLAASVGASVATGERTDITASKCIASGVVYGASREYSSVVWSGTIVVPEKVRCGGFGAKGIVVSDSLMLTLVHPSALRASYVDFSAMIPIRLTTETYECSSGVVTVSDMSG</sequence>
<proteinExistence type="predicted"/>
<keyword evidence="3" id="KW-1185">Reference proteome</keyword>
<dbReference type="EMBL" id="KN840512">
    <property type="protein sequence ID" value="KIP06691.1"/>
    <property type="molecule type" value="Genomic_DNA"/>
</dbReference>
<evidence type="ECO:0000313" key="2">
    <source>
        <dbReference type="EMBL" id="KIP06691.1"/>
    </source>
</evidence>
<dbReference type="OrthoDB" id="3252135at2759"/>
<dbReference type="Proteomes" id="UP000053257">
    <property type="component" value="Unassembled WGS sequence"/>
</dbReference>